<dbReference type="AlphaFoldDB" id="A0A9P8GEC3"/>
<feature type="non-terminal residue" evidence="1">
    <location>
        <position position="332"/>
    </location>
</feature>
<sequence length="332" mass="37954">MDKNKTRRKETDQAIDSIRSSLDNHIGKSKVTHQQQAQNIDLCKSRVKEMQQKLDVEVESKFRDNSEILTATRKDMEELKEHPAFSSRLPVLCPPAAPTSISIDPVEVESRLKAVEQRVQILDEGTWAEKTLLADELDKLRPKLDNLQVELSKIQDKDRDEIPGKKGLTEEELKDFTAWKDLKLRVEDLALNVDNLSANTTRIEDLALSTKSELQAAINEVKQATLQGVPESLKPQLEYISKTVENHIDLLQRHEIRLNSVTTDELCKMMESQWRVMYGVPAELRGLIQRQANLESVTMRSCDDLNKKVSEMNMKYEGMAMEFKNLVKKTVG</sequence>
<organism evidence="1 2">
    <name type="scientific">Aureobasidium melanogenum</name>
    <name type="common">Aureobasidium pullulans var. melanogenum</name>
    <dbReference type="NCBI Taxonomy" id="46634"/>
    <lineage>
        <taxon>Eukaryota</taxon>
        <taxon>Fungi</taxon>
        <taxon>Dikarya</taxon>
        <taxon>Ascomycota</taxon>
        <taxon>Pezizomycotina</taxon>
        <taxon>Dothideomycetes</taxon>
        <taxon>Dothideomycetidae</taxon>
        <taxon>Dothideales</taxon>
        <taxon>Saccotheciaceae</taxon>
        <taxon>Aureobasidium</taxon>
    </lineage>
</organism>
<dbReference type="Proteomes" id="UP000767238">
    <property type="component" value="Unassembled WGS sequence"/>
</dbReference>
<dbReference type="EMBL" id="JAHFYH010000041">
    <property type="protein sequence ID" value="KAH0219629.1"/>
    <property type="molecule type" value="Genomic_DNA"/>
</dbReference>
<reference evidence="1" key="2">
    <citation type="submission" date="2021-08" db="EMBL/GenBank/DDBJ databases">
        <authorList>
            <person name="Gostincar C."/>
            <person name="Sun X."/>
            <person name="Song Z."/>
            <person name="Gunde-Cimerman N."/>
        </authorList>
    </citation>
    <scope>NUCLEOTIDE SEQUENCE</scope>
    <source>
        <strain evidence="1">EXF-8016</strain>
    </source>
</reference>
<reference evidence="1" key="1">
    <citation type="journal article" date="2021" name="J Fungi (Basel)">
        <title>Virulence traits and population genomics of the black yeast Aureobasidium melanogenum.</title>
        <authorList>
            <person name="Cernosa A."/>
            <person name="Sun X."/>
            <person name="Gostincar C."/>
            <person name="Fang C."/>
            <person name="Gunde-Cimerman N."/>
            <person name="Song Z."/>
        </authorList>
    </citation>
    <scope>NUCLEOTIDE SEQUENCE</scope>
    <source>
        <strain evidence="1">EXF-8016</strain>
    </source>
</reference>
<accession>A0A9P8GEC3</accession>
<dbReference type="OrthoDB" id="3931977at2759"/>
<protein>
    <submittedName>
        <fullName evidence="1">Uncharacterized protein</fullName>
    </submittedName>
</protein>
<evidence type="ECO:0000313" key="2">
    <source>
        <dbReference type="Proteomes" id="UP000767238"/>
    </source>
</evidence>
<name>A0A9P8GEC3_AURME</name>
<comment type="caution">
    <text evidence="1">The sequence shown here is derived from an EMBL/GenBank/DDBJ whole genome shotgun (WGS) entry which is preliminary data.</text>
</comment>
<proteinExistence type="predicted"/>
<evidence type="ECO:0000313" key="1">
    <source>
        <dbReference type="EMBL" id="KAH0219629.1"/>
    </source>
</evidence>
<gene>
    <name evidence="1" type="ORF">KCV03_g5893</name>
</gene>